<protein>
    <submittedName>
        <fullName evidence="3">DUF3857 domain-containing protein</fullName>
    </submittedName>
</protein>
<dbReference type="OrthoDB" id="1153981at2"/>
<reference evidence="4" key="1">
    <citation type="submission" date="2019-01" db="EMBL/GenBank/DDBJ databases">
        <title>Cytophagaceae bacterium strain CAR-16.</title>
        <authorList>
            <person name="Chen W.-M."/>
        </authorList>
    </citation>
    <scope>NUCLEOTIDE SEQUENCE [LARGE SCALE GENOMIC DNA]</scope>
    <source>
        <strain evidence="4">ICH-30</strain>
    </source>
</reference>
<evidence type="ECO:0000259" key="2">
    <source>
        <dbReference type="Pfam" id="PF12969"/>
    </source>
</evidence>
<feature type="signal peptide" evidence="1">
    <location>
        <begin position="1"/>
        <end position="17"/>
    </location>
</feature>
<evidence type="ECO:0000313" key="3">
    <source>
        <dbReference type="EMBL" id="RXR29135.1"/>
    </source>
</evidence>
<evidence type="ECO:0000256" key="1">
    <source>
        <dbReference type="SAM" id="SignalP"/>
    </source>
</evidence>
<gene>
    <name evidence="3" type="ORF">EQG68_13470</name>
</gene>
<accession>A0A4Q1KIJ4</accession>
<feature type="chain" id="PRO_5020931277" evidence="1">
    <location>
        <begin position="18"/>
        <end position="715"/>
    </location>
</feature>
<organism evidence="3 4">
    <name type="scientific">Flavobacterium piscinae</name>
    <dbReference type="NCBI Taxonomy" id="2506424"/>
    <lineage>
        <taxon>Bacteria</taxon>
        <taxon>Pseudomonadati</taxon>
        <taxon>Bacteroidota</taxon>
        <taxon>Flavobacteriia</taxon>
        <taxon>Flavobacteriales</taxon>
        <taxon>Flavobacteriaceae</taxon>
        <taxon>Flavobacterium</taxon>
    </lineage>
</organism>
<name>A0A4Q1KIJ4_9FLAO</name>
<keyword evidence="1" id="KW-0732">Signal</keyword>
<proteinExistence type="predicted"/>
<dbReference type="RefSeq" id="WP_129465413.1">
    <property type="nucleotide sequence ID" value="NZ_SBKQ01000015.1"/>
</dbReference>
<dbReference type="EMBL" id="SBKQ01000015">
    <property type="protein sequence ID" value="RXR29135.1"/>
    <property type="molecule type" value="Genomic_DNA"/>
</dbReference>
<dbReference type="Pfam" id="PF12969">
    <property type="entry name" value="DUF3857"/>
    <property type="match status" value="1"/>
</dbReference>
<sequence length="715" mass="84139">MKKILLLFLFVSASLSAQEDLKIRDFFWGKDDPHAKTMTIPDKWKNESAVMIYKYEFHDYHKFGTNINYTSALRSRVKLLDDAAVKEFSEFTFKERFSSDKGWSRRAGKNTLGIKVVKPDGKETIINVSKEAVDADKEKKIAIPNLEIGDIIDYYLHSEEPFKSQLEMGFDPVERTLGDVYPIMDYKLIFQTENDFFLNFATYNGAPELKEIPNKKSGERHYEFSAKDIEKNEFPRWFYPLIELPCYKFQVFFARSGKFEKRAEAFLSEKESIVKSRVSKEDVFEYYNTKFRPYGDLGHIERFLKGKTFSSDEEKVREVYYFTRHQYFTQYIEAFVVKDANIFYPFDLYPNAIFFQKEEEFINHFMAFLKDNKIPYDIVIGTARYNGPITDLLIQQNVTILLRVNTANPLYLEFFTPFTSADQFNYQLENTKAYLLQVSKNKKVVDSEMITLPGSTKKDNVSKSITKVKLIEDLSTFKVERENYFSGHYKPSEQSNKLYFFDYVYNDYQRYGTASLLEKVKNKKKKEQYQKEFDALIAKYKDKQKENFTDAVKDEFGHDIENYTMNVENTGRFGSKEPMSYKESFTIKDHYIKKAGNNIIIELGKFLTSQIELSEKEKKRPNNIHMSFPRQIEHEIQFEIPQGYNATGLEKFNKNAENETGGFISSVTQNGNLITIKTTKSYNNYYEPNSNWNKMIDFLEDAFQFTQEKILLKKN</sequence>
<feature type="domain" description="DUF3857" evidence="2">
    <location>
        <begin position="71"/>
        <end position="229"/>
    </location>
</feature>
<evidence type="ECO:0000313" key="4">
    <source>
        <dbReference type="Proteomes" id="UP000289734"/>
    </source>
</evidence>
<dbReference type="InterPro" id="IPR024618">
    <property type="entry name" value="DUF3857"/>
</dbReference>
<dbReference type="Proteomes" id="UP000289734">
    <property type="component" value="Unassembled WGS sequence"/>
</dbReference>
<dbReference type="AlphaFoldDB" id="A0A4Q1KIJ4"/>
<comment type="caution">
    <text evidence="3">The sequence shown here is derived from an EMBL/GenBank/DDBJ whole genome shotgun (WGS) entry which is preliminary data.</text>
</comment>
<keyword evidence="4" id="KW-1185">Reference proteome</keyword>
<dbReference type="Gene3D" id="2.60.120.1130">
    <property type="match status" value="1"/>
</dbReference>
<dbReference type="Gene3D" id="2.60.40.3140">
    <property type="match status" value="1"/>
</dbReference>